<accession>A0A3M7Q622</accession>
<comment type="caution">
    <text evidence="1">The sequence shown here is derived from an EMBL/GenBank/DDBJ whole genome shotgun (WGS) entry which is preliminary data.</text>
</comment>
<dbReference type="EMBL" id="REGN01007412">
    <property type="protein sequence ID" value="RNA06388.1"/>
    <property type="molecule type" value="Genomic_DNA"/>
</dbReference>
<organism evidence="1 2">
    <name type="scientific">Brachionus plicatilis</name>
    <name type="common">Marine rotifer</name>
    <name type="synonym">Brachionus muelleri</name>
    <dbReference type="NCBI Taxonomy" id="10195"/>
    <lineage>
        <taxon>Eukaryota</taxon>
        <taxon>Metazoa</taxon>
        <taxon>Spiralia</taxon>
        <taxon>Gnathifera</taxon>
        <taxon>Rotifera</taxon>
        <taxon>Eurotatoria</taxon>
        <taxon>Monogononta</taxon>
        <taxon>Pseudotrocha</taxon>
        <taxon>Ploima</taxon>
        <taxon>Brachionidae</taxon>
        <taxon>Brachionus</taxon>
    </lineage>
</organism>
<evidence type="ECO:0000313" key="1">
    <source>
        <dbReference type="EMBL" id="RNA06388.1"/>
    </source>
</evidence>
<sequence length="64" mass="7568">MTNNSFKDRVGAETEFVGSIHVIFVFYFCIWDRGWRLYWGWNKSSEVDCRSVQRTTTPEVKASK</sequence>
<dbReference type="Proteomes" id="UP000276133">
    <property type="component" value="Unassembled WGS sequence"/>
</dbReference>
<evidence type="ECO:0000313" key="2">
    <source>
        <dbReference type="Proteomes" id="UP000276133"/>
    </source>
</evidence>
<protein>
    <submittedName>
        <fullName evidence="1">Uncharacterized protein</fullName>
    </submittedName>
</protein>
<dbReference type="AlphaFoldDB" id="A0A3M7Q622"/>
<reference evidence="1 2" key="1">
    <citation type="journal article" date="2018" name="Sci. Rep.">
        <title>Genomic signatures of local adaptation to the degree of environmental predictability in rotifers.</title>
        <authorList>
            <person name="Franch-Gras L."/>
            <person name="Hahn C."/>
            <person name="Garcia-Roger E.M."/>
            <person name="Carmona M.J."/>
            <person name="Serra M."/>
            <person name="Gomez A."/>
        </authorList>
    </citation>
    <scope>NUCLEOTIDE SEQUENCE [LARGE SCALE GENOMIC DNA]</scope>
    <source>
        <strain evidence="1">HYR1</strain>
    </source>
</reference>
<gene>
    <name evidence="1" type="ORF">BpHYR1_015160</name>
</gene>
<name>A0A3M7Q622_BRAPC</name>
<proteinExistence type="predicted"/>
<keyword evidence="2" id="KW-1185">Reference proteome</keyword>